<gene>
    <name evidence="1" type="ORF">ETSY1_18305</name>
</gene>
<accession>W4LKP2</accession>
<keyword evidence="2" id="KW-1185">Reference proteome</keyword>
<dbReference type="Proteomes" id="UP000019141">
    <property type="component" value="Unassembled WGS sequence"/>
</dbReference>
<proteinExistence type="predicted"/>
<comment type="caution">
    <text evidence="1">The sequence shown here is derived from an EMBL/GenBank/DDBJ whole genome shotgun (WGS) entry which is preliminary data.</text>
</comment>
<dbReference type="EMBL" id="AZHW01000541">
    <property type="protein sequence ID" value="ETW98552.1"/>
    <property type="molecule type" value="Genomic_DNA"/>
</dbReference>
<reference evidence="1 2" key="1">
    <citation type="journal article" date="2014" name="Nature">
        <title>An environmental bacterial taxon with a large and distinct metabolic repertoire.</title>
        <authorList>
            <person name="Wilson M.C."/>
            <person name="Mori T."/>
            <person name="Ruckert C."/>
            <person name="Uria A.R."/>
            <person name="Helf M.J."/>
            <person name="Takada K."/>
            <person name="Gernert C."/>
            <person name="Steffens U.A."/>
            <person name="Heycke N."/>
            <person name="Schmitt S."/>
            <person name="Rinke C."/>
            <person name="Helfrich E.J."/>
            <person name="Brachmann A.O."/>
            <person name="Gurgui C."/>
            <person name="Wakimoto T."/>
            <person name="Kracht M."/>
            <person name="Crusemann M."/>
            <person name="Hentschel U."/>
            <person name="Abe I."/>
            <person name="Matsunaga S."/>
            <person name="Kalinowski J."/>
            <person name="Takeyama H."/>
            <person name="Piel J."/>
        </authorList>
    </citation>
    <scope>NUCLEOTIDE SEQUENCE [LARGE SCALE GENOMIC DNA]</scope>
    <source>
        <strain evidence="2">TSY1</strain>
    </source>
</reference>
<evidence type="ECO:0000313" key="2">
    <source>
        <dbReference type="Proteomes" id="UP000019141"/>
    </source>
</evidence>
<dbReference type="AlphaFoldDB" id="W4LKP2"/>
<protein>
    <submittedName>
        <fullName evidence="1">Uncharacterized protein</fullName>
    </submittedName>
</protein>
<organism evidence="1 2">
    <name type="scientific">Entotheonella factor</name>
    <dbReference type="NCBI Taxonomy" id="1429438"/>
    <lineage>
        <taxon>Bacteria</taxon>
        <taxon>Pseudomonadati</taxon>
        <taxon>Nitrospinota/Tectimicrobiota group</taxon>
        <taxon>Candidatus Tectimicrobiota</taxon>
        <taxon>Candidatus Entotheonellia</taxon>
        <taxon>Candidatus Entotheonellales</taxon>
        <taxon>Candidatus Entotheonellaceae</taxon>
        <taxon>Candidatus Entotheonella</taxon>
    </lineage>
</organism>
<name>W4LKP2_ENTF1</name>
<evidence type="ECO:0000313" key="1">
    <source>
        <dbReference type="EMBL" id="ETW98552.1"/>
    </source>
</evidence>
<sequence>MDYQALGLGDASSVITAVMITEEEQMIMVSCLYDPQHAQMPYQLSFKPCEEIAWDIFDEDLTPQHVEAELVGISLEKQGLQKRAVLTTDMFELSFAYGQFLLKTGASTSQTIHH</sequence>
<dbReference type="HOGENOM" id="CLU_2116514_0_0_7"/>